<reference evidence="5" key="1">
    <citation type="submission" date="2021-02" db="EMBL/GenBank/DDBJ databases">
        <authorList>
            <person name="Nowell W R."/>
        </authorList>
    </citation>
    <scope>NUCLEOTIDE SEQUENCE</scope>
</reference>
<dbReference type="OrthoDB" id="941555at2759"/>
<protein>
    <recommendedName>
        <fullName evidence="4">RING-type domain-containing protein</fullName>
    </recommendedName>
</protein>
<sequence length="106" mass="12259">MASQEREESTFVACPICFDGIDLDDPTEICSTCTQKYHRNCILQWLKKWSHCPYCRANMNELRNLLRLPNQTMQQTAQNNAINNYDLMNDDETALEEDFGVTCPCS</sequence>
<name>A0A815B803_ADIRI</name>
<evidence type="ECO:0000256" key="2">
    <source>
        <dbReference type="ARBA" id="ARBA00022833"/>
    </source>
</evidence>
<dbReference type="InterPro" id="IPR013083">
    <property type="entry name" value="Znf_RING/FYVE/PHD"/>
</dbReference>
<dbReference type="GO" id="GO:0008270">
    <property type="term" value="F:zinc ion binding"/>
    <property type="evidence" value="ECO:0007669"/>
    <property type="project" value="UniProtKB-KW"/>
</dbReference>
<evidence type="ECO:0000256" key="3">
    <source>
        <dbReference type="PROSITE-ProRule" id="PRU00175"/>
    </source>
</evidence>
<dbReference type="Gene3D" id="3.30.40.10">
    <property type="entry name" value="Zinc/RING finger domain, C3HC4 (zinc finger)"/>
    <property type="match status" value="1"/>
</dbReference>
<evidence type="ECO:0000259" key="4">
    <source>
        <dbReference type="PROSITE" id="PS50089"/>
    </source>
</evidence>
<dbReference type="EMBL" id="CAJNOJ010000189">
    <property type="protein sequence ID" value="CAF1265600.1"/>
    <property type="molecule type" value="Genomic_DNA"/>
</dbReference>
<keyword evidence="2" id="KW-0862">Zinc</keyword>
<comment type="caution">
    <text evidence="5">The sequence shown here is derived from an EMBL/GenBank/DDBJ whole genome shotgun (WGS) entry which is preliminary data.</text>
</comment>
<proteinExistence type="predicted"/>
<evidence type="ECO:0000256" key="1">
    <source>
        <dbReference type="ARBA" id="ARBA00022771"/>
    </source>
</evidence>
<feature type="domain" description="RING-type" evidence="4">
    <location>
        <begin position="14"/>
        <end position="56"/>
    </location>
</feature>
<evidence type="ECO:0000313" key="6">
    <source>
        <dbReference type="Proteomes" id="UP000663852"/>
    </source>
</evidence>
<organism evidence="5 6">
    <name type="scientific">Adineta ricciae</name>
    <name type="common">Rotifer</name>
    <dbReference type="NCBI Taxonomy" id="249248"/>
    <lineage>
        <taxon>Eukaryota</taxon>
        <taxon>Metazoa</taxon>
        <taxon>Spiralia</taxon>
        <taxon>Gnathifera</taxon>
        <taxon>Rotifera</taxon>
        <taxon>Eurotatoria</taxon>
        <taxon>Bdelloidea</taxon>
        <taxon>Adinetida</taxon>
        <taxon>Adinetidae</taxon>
        <taxon>Adineta</taxon>
    </lineage>
</organism>
<dbReference type="Pfam" id="PF13639">
    <property type="entry name" value="zf-RING_2"/>
    <property type="match status" value="1"/>
</dbReference>
<evidence type="ECO:0000313" key="5">
    <source>
        <dbReference type="EMBL" id="CAF1265600.1"/>
    </source>
</evidence>
<dbReference type="SUPFAM" id="SSF57850">
    <property type="entry name" value="RING/U-box"/>
    <property type="match status" value="1"/>
</dbReference>
<dbReference type="SMART" id="SM01197">
    <property type="entry name" value="FANCL_C"/>
    <property type="match status" value="1"/>
</dbReference>
<accession>A0A815B803</accession>
<gene>
    <name evidence="5" type="ORF">EDS130_LOCUS28751</name>
</gene>
<dbReference type="Proteomes" id="UP000663852">
    <property type="component" value="Unassembled WGS sequence"/>
</dbReference>
<keyword evidence="1 3" id="KW-0479">Metal-binding</keyword>
<dbReference type="AlphaFoldDB" id="A0A815B803"/>
<keyword evidence="1 3" id="KW-0863">Zinc-finger</keyword>
<dbReference type="InterPro" id="IPR001841">
    <property type="entry name" value="Znf_RING"/>
</dbReference>
<dbReference type="PROSITE" id="PS50089">
    <property type="entry name" value="ZF_RING_2"/>
    <property type="match status" value="1"/>
</dbReference>